<proteinExistence type="inferred from homology"/>
<dbReference type="InterPro" id="IPR045851">
    <property type="entry name" value="AMP-bd_C_sf"/>
</dbReference>
<dbReference type="EMBL" id="JBBNFP010000005">
    <property type="protein sequence ID" value="MEQ2485913.1"/>
    <property type="molecule type" value="Genomic_DNA"/>
</dbReference>
<dbReference type="Gene3D" id="3.30.300.30">
    <property type="match status" value="1"/>
</dbReference>
<evidence type="ECO:0000256" key="1">
    <source>
        <dbReference type="ARBA" id="ARBA00006432"/>
    </source>
</evidence>
<reference evidence="4 5" key="1">
    <citation type="submission" date="2024-04" db="EMBL/GenBank/DDBJ databases">
        <title>Human intestinal bacterial collection.</title>
        <authorList>
            <person name="Pauvert C."/>
            <person name="Hitch T.C.A."/>
            <person name="Clavel T."/>
        </authorList>
    </citation>
    <scope>NUCLEOTIDE SEQUENCE [LARGE SCALE GENOMIC DNA]</scope>
    <source>
        <strain evidence="4 5">CLA-AA-H145</strain>
    </source>
</reference>
<dbReference type="Pfam" id="PF00501">
    <property type="entry name" value="AMP-binding"/>
    <property type="match status" value="1"/>
</dbReference>
<sequence>MTIAEFLAQWRDDQPTVPVFTSGSTGKPKLMMAEKARMEASARMTCQALGLHPGNKALVCLPMDYIAGKMMVVRSLVCQLQMVSIEPQGHPMTAIADDEVIDFAAMVPMQVFNSLSNETELRRLKAIKNILIGGGAIDKELELQLRQFPHAVWSSYGMTETLSHIALRKINGDNADDNLWYRPLPGVGITLDANDCLVIDAPAVCPTVLHTHDIAVVDRSQGYVRFKIVGRIDNVVCSGGVKIQIEEVEQALAPHLSAPFIMAKRPSKKYGEEMVMLTEAADATRIMSVCHDVLPKYWQPKEIIQVDQIPMTETGKPKRNLF</sequence>
<dbReference type="PANTHER" id="PTHR43201:SF5">
    <property type="entry name" value="MEDIUM-CHAIN ACYL-COA LIGASE ACSF2, MITOCHONDRIAL"/>
    <property type="match status" value="1"/>
</dbReference>
<dbReference type="RefSeq" id="WP_215758940.1">
    <property type="nucleotide sequence ID" value="NZ_JAHKBE010000004.1"/>
</dbReference>
<comment type="similarity">
    <text evidence="1">Belongs to the ATP-dependent AMP-binding enzyme family.</text>
</comment>
<dbReference type="PANTHER" id="PTHR43201">
    <property type="entry name" value="ACYL-COA SYNTHETASE"/>
    <property type="match status" value="1"/>
</dbReference>
<evidence type="ECO:0000313" key="4">
    <source>
        <dbReference type="EMBL" id="MEQ2485913.1"/>
    </source>
</evidence>
<organism evidence="4 5">
    <name type="scientific">Hallella faecis</name>
    <dbReference type="NCBI Taxonomy" id="2841596"/>
    <lineage>
        <taxon>Bacteria</taxon>
        <taxon>Pseudomonadati</taxon>
        <taxon>Bacteroidota</taxon>
        <taxon>Bacteroidia</taxon>
        <taxon>Bacteroidales</taxon>
        <taxon>Prevotellaceae</taxon>
        <taxon>Hallella</taxon>
    </lineage>
</organism>
<keyword evidence="5" id="KW-1185">Reference proteome</keyword>
<gene>
    <name evidence="4" type="ORF">AAAT34_02445</name>
</gene>
<dbReference type="InterPro" id="IPR000873">
    <property type="entry name" value="AMP-dep_synth/lig_dom"/>
</dbReference>
<dbReference type="InterPro" id="IPR042099">
    <property type="entry name" value="ANL_N_sf"/>
</dbReference>
<protein>
    <submittedName>
        <fullName evidence="4">AMP-binding protein</fullName>
    </submittedName>
</protein>
<dbReference type="Gene3D" id="3.40.50.12780">
    <property type="entry name" value="N-terminal domain of ligase-like"/>
    <property type="match status" value="1"/>
</dbReference>
<comment type="caution">
    <text evidence="4">The sequence shown here is derived from an EMBL/GenBank/DDBJ whole genome shotgun (WGS) entry which is preliminary data.</text>
</comment>
<keyword evidence="2" id="KW-0436">Ligase</keyword>
<evidence type="ECO:0000313" key="5">
    <source>
        <dbReference type="Proteomes" id="UP001487296"/>
    </source>
</evidence>
<dbReference type="Proteomes" id="UP001487296">
    <property type="component" value="Unassembled WGS sequence"/>
</dbReference>
<evidence type="ECO:0000256" key="2">
    <source>
        <dbReference type="ARBA" id="ARBA00022598"/>
    </source>
</evidence>
<name>A0ABV1FNE9_9BACT</name>
<evidence type="ECO:0000259" key="3">
    <source>
        <dbReference type="Pfam" id="PF00501"/>
    </source>
</evidence>
<dbReference type="SUPFAM" id="SSF56801">
    <property type="entry name" value="Acetyl-CoA synthetase-like"/>
    <property type="match status" value="1"/>
</dbReference>
<accession>A0ABV1FNE9</accession>
<feature type="domain" description="AMP-dependent synthetase/ligase" evidence="3">
    <location>
        <begin position="11"/>
        <end position="201"/>
    </location>
</feature>